<accession>A0A5B9ME23</accession>
<dbReference type="PROSITE" id="PS51318">
    <property type="entry name" value="TAT"/>
    <property type="match status" value="1"/>
</dbReference>
<dbReference type="EMBL" id="CP036264">
    <property type="protein sequence ID" value="QEF98759.1"/>
    <property type="molecule type" value="Genomic_DNA"/>
</dbReference>
<dbReference type="GO" id="GO:0009435">
    <property type="term" value="P:NAD+ biosynthetic process"/>
    <property type="evidence" value="ECO:0007669"/>
    <property type="project" value="InterPro"/>
</dbReference>
<evidence type="ECO:0000313" key="2">
    <source>
        <dbReference type="EMBL" id="QEF98759.1"/>
    </source>
</evidence>
<organism evidence="2 3">
    <name type="scientific">Stieleria maiorica</name>
    <dbReference type="NCBI Taxonomy" id="2795974"/>
    <lineage>
        <taxon>Bacteria</taxon>
        <taxon>Pseudomonadati</taxon>
        <taxon>Planctomycetota</taxon>
        <taxon>Planctomycetia</taxon>
        <taxon>Pirellulales</taxon>
        <taxon>Pirellulaceae</taxon>
        <taxon>Stieleria</taxon>
    </lineage>
</organism>
<dbReference type="InterPro" id="IPR006311">
    <property type="entry name" value="TAT_signal"/>
</dbReference>
<name>A0A5B9ME23_9BACT</name>
<dbReference type="Gene3D" id="3.50.50.60">
    <property type="entry name" value="FAD/NAD(P)-binding domain"/>
    <property type="match status" value="1"/>
</dbReference>
<dbReference type="PANTHER" id="PTHR42716">
    <property type="entry name" value="L-ASPARTATE OXIDASE"/>
    <property type="match status" value="1"/>
</dbReference>
<evidence type="ECO:0000313" key="3">
    <source>
        <dbReference type="Proteomes" id="UP000321353"/>
    </source>
</evidence>
<protein>
    <submittedName>
        <fullName evidence="2">Putative FAD-binding dehydrogenase</fullName>
    </submittedName>
</protein>
<evidence type="ECO:0000256" key="1">
    <source>
        <dbReference type="SAM" id="SignalP"/>
    </source>
</evidence>
<keyword evidence="1" id="KW-0732">Signal</keyword>
<sequence length="560" mass="61246" precursor="true">MNLKRRQFCSSLALASVAATLNVAPAAAESEADVVIIGGGLGGCAAAIAALRNGRRVVMTEPSDWIGGQLTSQGVPPDEHRWIETHGANESYRAFRAQIRSYYRKNYPLTDAAENNPLLNPGNGNVSRLCAEPKVSLAVLQQQFAPYQSSGQLRLLLHTVPVSADVVGDRVEAVTVRSSLTGDSMVLRGKYFVDASETGDLLPLTGTEFVSGSEAQSDTGELHAAPTADPNNHQAFTICFAVDYLAGQNHVIEQPAEWQFWRDFVPQLTPSWPGKLLDFTYTHPSSGNPKTLAFDPQGGRSVGGVLNLWTYRRIIDATLFNAGRFDSDVSLINWPQNDYLLGNLFGDGPEQAEMHLERARQLSLCLLYWLQTEAPRSDGGTGFAGLRLRGDLMDSADGLAKMPYVRESRRIRARFTVLEEHVGRENRSMVTGQPVGEVKAAEFEDSVGVGSYHIDLHPSSGGDNYIDFASLPFQVPLGALLPVRMKNLLPASKNIGTTHITNGCYRLHPVEWGIGEAVGCLVDFALQRQQTPHAIAQTPSLLSDFQKLIRRQGIETHWKL</sequence>
<dbReference type="GO" id="GO:0008734">
    <property type="term" value="F:L-aspartate oxidase activity"/>
    <property type="evidence" value="ECO:0007669"/>
    <property type="project" value="InterPro"/>
</dbReference>
<keyword evidence="3" id="KW-1185">Reference proteome</keyword>
<reference evidence="2 3" key="1">
    <citation type="submission" date="2019-02" db="EMBL/GenBank/DDBJ databases">
        <title>Planctomycetal bacteria perform biofilm scaping via a novel small molecule.</title>
        <authorList>
            <person name="Jeske O."/>
            <person name="Boedeker C."/>
            <person name="Wiegand S."/>
            <person name="Breitling P."/>
            <person name="Kallscheuer N."/>
            <person name="Jogler M."/>
            <person name="Rohde M."/>
            <person name="Petersen J."/>
            <person name="Medema M.H."/>
            <person name="Surup F."/>
            <person name="Jogler C."/>
        </authorList>
    </citation>
    <scope>NUCLEOTIDE SEQUENCE [LARGE SCALE GENOMIC DNA]</scope>
    <source>
        <strain evidence="2 3">Mal15</strain>
    </source>
</reference>
<proteinExistence type="predicted"/>
<dbReference type="InterPro" id="IPR005288">
    <property type="entry name" value="NadB"/>
</dbReference>
<gene>
    <name evidence="2" type="ORF">Mal15_28140</name>
</gene>
<dbReference type="KEGG" id="smam:Mal15_28140"/>
<dbReference type="Pfam" id="PF12831">
    <property type="entry name" value="FAD_oxidored"/>
    <property type="match status" value="1"/>
</dbReference>
<feature type="chain" id="PRO_5022921678" evidence="1">
    <location>
        <begin position="29"/>
        <end position="560"/>
    </location>
</feature>
<dbReference type="RefSeq" id="WP_147868257.1">
    <property type="nucleotide sequence ID" value="NZ_CP036264.1"/>
</dbReference>
<dbReference type="SUPFAM" id="SSF51905">
    <property type="entry name" value="FAD/NAD(P)-binding domain"/>
    <property type="match status" value="1"/>
</dbReference>
<dbReference type="PANTHER" id="PTHR42716:SF1">
    <property type="entry name" value="SLL0471 PROTEIN"/>
    <property type="match status" value="1"/>
</dbReference>
<dbReference type="AlphaFoldDB" id="A0A5B9ME23"/>
<dbReference type="InterPro" id="IPR036188">
    <property type="entry name" value="FAD/NAD-bd_sf"/>
</dbReference>
<feature type="signal peptide" evidence="1">
    <location>
        <begin position="1"/>
        <end position="28"/>
    </location>
</feature>
<dbReference type="Proteomes" id="UP000321353">
    <property type="component" value="Chromosome"/>
</dbReference>